<dbReference type="Proteomes" id="UP000250086">
    <property type="component" value="Unassembled WGS sequence"/>
</dbReference>
<keyword evidence="4 7" id="KW-0456">Lyase</keyword>
<dbReference type="GO" id="GO:0006783">
    <property type="term" value="P:heme biosynthetic process"/>
    <property type="evidence" value="ECO:0007669"/>
    <property type="project" value="UniProtKB-UniRule"/>
</dbReference>
<comment type="function">
    <text evidence="7">Catalyzes the ferrous insertion into protoporphyrin IX.</text>
</comment>
<dbReference type="AlphaFoldDB" id="A0A2X0V5M0"/>
<comment type="subcellular location">
    <subcellularLocation>
        <location evidence="7">Cytoplasm</location>
    </subcellularLocation>
</comment>
<evidence type="ECO:0000256" key="2">
    <source>
        <dbReference type="ARBA" id="ARBA00023004"/>
    </source>
</evidence>
<evidence type="ECO:0000256" key="3">
    <source>
        <dbReference type="ARBA" id="ARBA00023133"/>
    </source>
</evidence>
<evidence type="ECO:0000256" key="4">
    <source>
        <dbReference type="ARBA" id="ARBA00023239"/>
    </source>
</evidence>
<accession>A0A2X0V5M0</accession>
<dbReference type="HAMAP" id="MF_00323">
    <property type="entry name" value="Ferrochelatase"/>
    <property type="match status" value="1"/>
</dbReference>
<comment type="catalytic activity">
    <reaction evidence="6">
        <text>Fe-coproporphyrin III + 2 H(+) = coproporphyrin III + Fe(2+)</text>
        <dbReference type="Rhea" id="RHEA:49572"/>
        <dbReference type="ChEBI" id="CHEBI:15378"/>
        <dbReference type="ChEBI" id="CHEBI:29033"/>
        <dbReference type="ChEBI" id="CHEBI:68438"/>
        <dbReference type="ChEBI" id="CHEBI:131725"/>
        <dbReference type="EC" id="4.99.1.9"/>
    </reaction>
    <physiologicalReaction direction="right-to-left" evidence="6">
        <dbReference type="Rhea" id="RHEA:49574"/>
    </physiologicalReaction>
</comment>
<reference evidence="9 10" key="1">
    <citation type="submission" date="2018-06" db="EMBL/GenBank/DDBJ databases">
        <authorList>
            <consortium name="Pathogen Informatics"/>
            <person name="Doyle S."/>
        </authorList>
    </citation>
    <scope>NUCLEOTIDE SEQUENCE [LARGE SCALE GENOMIC DNA]</scope>
    <source>
        <strain evidence="9 10">NCTC13093</strain>
    </source>
</reference>
<keyword evidence="7" id="KW-0963">Cytoplasm</keyword>
<keyword evidence="2 7" id="KW-0408">Iron</keyword>
<dbReference type="GO" id="GO:0046872">
    <property type="term" value="F:metal ion binding"/>
    <property type="evidence" value="ECO:0007669"/>
    <property type="project" value="UniProtKB-KW"/>
</dbReference>
<evidence type="ECO:0000256" key="5">
    <source>
        <dbReference type="ARBA" id="ARBA00023244"/>
    </source>
</evidence>
<evidence type="ECO:0000313" key="9">
    <source>
        <dbReference type="EMBL" id="SPT69799.1"/>
    </source>
</evidence>
<comment type="pathway">
    <text evidence="7">Porphyrin-containing compound metabolism; protoheme biosynthesis; protoheme from protoporphyrin-IX: step 1/1.</text>
</comment>
<dbReference type="EMBL" id="UAPV01000001">
    <property type="protein sequence ID" value="SPT69799.1"/>
    <property type="molecule type" value="Genomic_DNA"/>
</dbReference>
<name>A0A2X0V5M0_9GAMM</name>
<keyword evidence="7" id="KW-0479">Metal-binding</keyword>
<dbReference type="Gene3D" id="3.40.50.1400">
    <property type="match status" value="2"/>
</dbReference>
<dbReference type="InterPro" id="IPR001015">
    <property type="entry name" value="Ferrochelatase"/>
</dbReference>
<evidence type="ECO:0000256" key="8">
    <source>
        <dbReference type="RuleBase" id="RU004185"/>
    </source>
</evidence>
<dbReference type="EC" id="4.98.1.1" evidence="7"/>
<comment type="catalytic activity">
    <reaction evidence="7">
        <text>heme b + 2 H(+) = protoporphyrin IX + Fe(2+)</text>
        <dbReference type="Rhea" id="RHEA:22584"/>
        <dbReference type="ChEBI" id="CHEBI:15378"/>
        <dbReference type="ChEBI" id="CHEBI:29033"/>
        <dbReference type="ChEBI" id="CHEBI:57306"/>
        <dbReference type="ChEBI" id="CHEBI:60344"/>
        <dbReference type="EC" id="4.98.1.1"/>
    </reaction>
</comment>
<dbReference type="SUPFAM" id="SSF53800">
    <property type="entry name" value="Chelatase"/>
    <property type="match status" value="1"/>
</dbReference>
<dbReference type="PANTHER" id="PTHR11108">
    <property type="entry name" value="FERROCHELATASE"/>
    <property type="match status" value="1"/>
</dbReference>
<dbReference type="NCBIfam" id="TIGR00109">
    <property type="entry name" value="hemH"/>
    <property type="match status" value="1"/>
</dbReference>
<dbReference type="InterPro" id="IPR033644">
    <property type="entry name" value="Ferrochelatase_C"/>
</dbReference>
<dbReference type="UniPathway" id="UPA00252">
    <property type="reaction ID" value="UER00325"/>
</dbReference>
<keyword evidence="10" id="KW-1185">Reference proteome</keyword>
<dbReference type="CDD" id="cd00419">
    <property type="entry name" value="Ferrochelatase_C"/>
    <property type="match status" value="1"/>
</dbReference>
<proteinExistence type="inferred from homology"/>
<evidence type="ECO:0000256" key="6">
    <source>
        <dbReference type="ARBA" id="ARBA00024536"/>
    </source>
</evidence>
<sequence length="322" mass="37209">MKKAVVLINTGSIYAADRSEYLAFMRRFLSDINVVKLPLWLKPLLFRLILPLRSSRILSHYKSIFTDKGNPYFIYSQNLVDTLNKDTDDFDFYQAQSYSRPFLKDVLVALKSKGYRADDIIFIPLYPQYCRATTQAAMSLIKKTLREVFINISEPYNFHCIKSYCFDDAYIKALAASFKDHNLGDHIIFTYHSMLKESIASGDSYQKECEYTTQSVCKALMLNPDKISHTYQSPAGLRQAWLGPFLDEILIELAKDGIKHVTVIAPTFSIDCLETLYEIKIENQKRFIEHGGQRLEYIAALNDSNDHTDLILHLLQKYTEQM</sequence>
<evidence type="ECO:0000256" key="1">
    <source>
        <dbReference type="ARBA" id="ARBA00007718"/>
    </source>
</evidence>
<keyword evidence="5 7" id="KW-0627">Porphyrin biosynthesis</keyword>
<feature type="binding site" evidence="7">
    <location>
        <position position="274"/>
    </location>
    <ligand>
        <name>Fe(2+)</name>
        <dbReference type="ChEBI" id="CHEBI:29033"/>
    </ligand>
</feature>
<gene>
    <name evidence="7 9" type="primary">hemH</name>
    <name evidence="9" type="ORF">NCTC13093_01185</name>
</gene>
<comment type="similarity">
    <text evidence="1 7 8">Belongs to the ferrochelatase family.</text>
</comment>
<evidence type="ECO:0000313" key="10">
    <source>
        <dbReference type="Proteomes" id="UP000250086"/>
    </source>
</evidence>
<dbReference type="GO" id="GO:0004325">
    <property type="term" value="F:ferrochelatase activity"/>
    <property type="evidence" value="ECO:0007669"/>
    <property type="project" value="UniProtKB-UniRule"/>
</dbReference>
<dbReference type="PANTHER" id="PTHR11108:SF1">
    <property type="entry name" value="FERROCHELATASE, MITOCHONDRIAL"/>
    <property type="match status" value="1"/>
</dbReference>
<protein>
    <recommendedName>
        <fullName evidence="7">Ferrochelatase</fullName>
        <ecNumber evidence="7">4.98.1.1</ecNumber>
    </recommendedName>
    <alternativeName>
        <fullName evidence="7">Heme synthase</fullName>
    </alternativeName>
    <alternativeName>
        <fullName evidence="7">Protoheme ferro-lyase</fullName>
    </alternativeName>
</protein>
<organism evidence="9 10">
    <name type="scientific">Anaerobiospirillum thomasii</name>
    <dbReference type="NCBI Taxonomy" id="179995"/>
    <lineage>
        <taxon>Bacteria</taxon>
        <taxon>Pseudomonadati</taxon>
        <taxon>Pseudomonadota</taxon>
        <taxon>Gammaproteobacteria</taxon>
        <taxon>Aeromonadales</taxon>
        <taxon>Succinivibrionaceae</taxon>
        <taxon>Anaerobiospirillum</taxon>
    </lineage>
</organism>
<dbReference type="RefSeq" id="WP_113743938.1">
    <property type="nucleotide sequence ID" value="NZ_UAPV01000001.1"/>
</dbReference>
<evidence type="ECO:0000256" key="7">
    <source>
        <dbReference type="HAMAP-Rule" id="MF_00323"/>
    </source>
</evidence>
<dbReference type="GO" id="GO:0005737">
    <property type="term" value="C:cytoplasm"/>
    <property type="evidence" value="ECO:0007669"/>
    <property type="project" value="UniProtKB-SubCell"/>
</dbReference>
<keyword evidence="3 7" id="KW-0350">Heme biosynthesis</keyword>
<feature type="binding site" evidence="7">
    <location>
        <position position="192"/>
    </location>
    <ligand>
        <name>Fe(2+)</name>
        <dbReference type="ChEBI" id="CHEBI:29033"/>
    </ligand>
</feature>
<dbReference type="Pfam" id="PF00762">
    <property type="entry name" value="Ferrochelatase"/>
    <property type="match status" value="1"/>
</dbReference>